<evidence type="ECO:0000313" key="4">
    <source>
        <dbReference type="EMBL" id="KAH7364952.1"/>
    </source>
</evidence>
<dbReference type="OMA" id="DQGKMSE"/>
<sequence length="592" mass="65328">MTMELRHCCCQDNYTVGFRVLHPPGGWAQLSHRKSSCSSLPNRLASVKFDSLRLVHNNKHFLSQIRIESKLITHASFSFSIGNGVSPIEDIDNPNEVVSDGALGGSIEMTGQILLKNMEEFSDDLGEYLDELRSLQKSVENLIEAGDRVNAKALVKANYKSLLEQLDQGNGGLEHAAMLDTLIQLNLMLHDGDAVHQMLKQMKNILANIGVHEPYLDAFLEHVGNVYLLLGNKEEALYCYNRSVAVQESLSGENSPELVGSLLALAGVYTEPEEREKGKAIYNRIIHILEGSKGEACEELGAPLLHLGYISLEENNPEEAEVHIRRALNIAEQNKGKGGSIGVATCGLARIKYAKGDHDKAAELYHSGLDILRKSGLWATGDIALESVKMEAAEFFSVVGRTKEAQDLWEEVLHEKERSIGVNSPRLVVHLQNLATSYAQDGKFERCEPLLRRSLKLLTTSLGPTAPQVSIPLEFLATTLHHLGQNLEAESLARQCLNIREKNFPDDHLLIGEASNILASVLHANSRNDEALNLAWRALHIKEKHLGKNNKQLAFVLDLLLDIMDDLGKTKEVKPVLDRLDALLGGSSMIAP</sequence>
<reference evidence="4" key="1">
    <citation type="submission" date="2021-08" db="EMBL/GenBank/DDBJ databases">
        <title>WGS assembly of Ceratopteris richardii.</title>
        <authorList>
            <person name="Marchant D.B."/>
            <person name="Chen G."/>
            <person name="Jenkins J."/>
            <person name="Shu S."/>
            <person name="Leebens-Mack J."/>
            <person name="Grimwood J."/>
            <person name="Schmutz J."/>
            <person name="Soltis P."/>
            <person name="Soltis D."/>
            <person name="Chen Z.-H."/>
        </authorList>
    </citation>
    <scope>NUCLEOTIDE SEQUENCE</scope>
    <source>
        <strain evidence="4">Whitten #5841</strain>
        <tissue evidence="4">Leaf</tissue>
    </source>
</reference>
<dbReference type="EMBL" id="CM035423">
    <property type="protein sequence ID" value="KAH7364952.1"/>
    <property type="molecule type" value="Genomic_DNA"/>
</dbReference>
<dbReference type="InterPro" id="IPR019734">
    <property type="entry name" value="TPR_rpt"/>
</dbReference>
<dbReference type="InterPro" id="IPR011990">
    <property type="entry name" value="TPR-like_helical_dom_sf"/>
</dbReference>
<dbReference type="SMART" id="SM00028">
    <property type="entry name" value="TPR"/>
    <property type="match status" value="6"/>
</dbReference>
<dbReference type="PANTHER" id="PTHR45641:SF19">
    <property type="entry name" value="NEPHROCYSTIN-3"/>
    <property type="match status" value="1"/>
</dbReference>
<feature type="coiled-coil region" evidence="3">
    <location>
        <begin position="118"/>
        <end position="145"/>
    </location>
</feature>
<keyword evidence="5" id="KW-1185">Reference proteome</keyword>
<evidence type="ECO:0008006" key="6">
    <source>
        <dbReference type="Google" id="ProtNLM"/>
    </source>
</evidence>
<dbReference type="Proteomes" id="UP000825935">
    <property type="component" value="Chromosome 18"/>
</dbReference>
<dbReference type="SUPFAM" id="SSF48452">
    <property type="entry name" value="TPR-like"/>
    <property type="match status" value="2"/>
</dbReference>
<proteinExistence type="predicted"/>
<keyword evidence="1" id="KW-0677">Repeat</keyword>
<accession>A0A8T2SNZ7</accession>
<gene>
    <name evidence="4" type="ORF">KP509_18G000700</name>
</gene>
<evidence type="ECO:0000256" key="1">
    <source>
        <dbReference type="ARBA" id="ARBA00022737"/>
    </source>
</evidence>
<dbReference type="Gene3D" id="1.25.40.10">
    <property type="entry name" value="Tetratricopeptide repeat domain"/>
    <property type="match status" value="2"/>
</dbReference>
<dbReference type="OrthoDB" id="771227at2759"/>
<dbReference type="Pfam" id="PF13374">
    <property type="entry name" value="TPR_10"/>
    <property type="match status" value="1"/>
</dbReference>
<organism evidence="4 5">
    <name type="scientific">Ceratopteris richardii</name>
    <name type="common">Triangle waterfern</name>
    <dbReference type="NCBI Taxonomy" id="49495"/>
    <lineage>
        <taxon>Eukaryota</taxon>
        <taxon>Viridiplantae</taxon>
        <taxon>Streptophyta</taxon>
        <taxon>Embryophyta</taxon>
        <taxon>Tracheophyta</taxon>
        <taxon>Polypodiopsida</taxon>
        <taxon>Polypodiidae</taxon>
        <taxon>Polypodiales</taxon>
        <taxon>Pteridineae</taxon>
        <taxon>Pteridaceae</taxon>
        <taxon>Parkerioideae</taxon>
        <taxon>Ceratopteris</taxon>
    </lineage>
</organism>
<protein>
    <recommendedName>
        <fullName evidence="6">MalT-like TPR region domain-containing protein</fullName>
    </recommendedName>
</protein>
<evidence type="ECO:0000313" key="5">
    <source>
        <dbReference type="Proteomes" id="UP000825935"/>
    </source>
</evidence>
<evidence type="ECO:0000256" key="3">
    <source>
        <dbReference type="SAM" id="Coils"/>
    </source>
</evidence>
<dbReference type="PANTHER" id="PTHR45641">
    <property type="entry name" value="TETRATRICOPEPTIDE REPEAT PROTEIN (AFU_ORTHOLOGUE AFUA_6G03870)"/>
    <property type="match status" value="1"/>
</dbReference>
<name>A0A8T2SNZ7_CERRI</name>
<dbReference type="Pfam" id="PF13424">
    <property type="entry name" value="TPR_12"/>
    <property type="match status" value="2"/>
</dbReference>
<evidence type="ECO:0000256" key="2">
    <source>
        <dbReference type="ARBA" id="ARBA00022803"/>
    </source>
</evidence>
<comment type="caution">
    <text evidence="4">The sequence shown here is derived from an EMBL/GenBank/DDBJ whole genome shotgun (WGS) entry which is preliminary data.</text>
</comment>
<keyword evidence="2" id="KW-0802">TPR repeat</keyword>
<dbReference type="AlphaFoldDB" id="A0A8T2SNZ7"/>
<keyword evidence="3" id="KW-0175">Coiled coil</keyword>